<protein>
    <submittedName>
        <fullName evidence="1">Uncharacterized protein</fullName>
    </submittedName>
</protein>
<dbReference type="EnsemblPlants" id="KQL16806">
    <property type="protein sequence ID" value="KQL16806"/>
    <property type="gene ID" value="SETIT_025494mg"/>
</dbReference>
<accession>K3ZFZ2</accession>
<dbReference type="EMBL" id="AGNK02002060">
    <property type="status" value="NOT_ANNOTATED_CDS"/>
    <property type="molecule type" value="Genomic_DNA"/>
</dbReference>
<organism evidence="1 2">
    <name type="scientific">Setaria italica</name>
    <name type="common">Foxtail millet</name>
    <name type="synonym">Panicum italicum</name>
    <dbReference type="NCBI Taxonomy" id="4555"/>
    <lineage>
        <taxon>Eukaryota</taxon>
        <taxon>Viridiplantae</taxon>
        <taxon>Streptophyta</taxon>
        <taxon>Embryophyta</taxon>
        <taxon>Tracheophyta</taxon>
        <taxon>Spermatophyta</taxon>
        <taxon>Magnoliopsida</taxon>
        <taxon>Liliopsida</taxon>
        <taxon>Poales</taxon>
        <taxon>Poaceae</taxon>
        <taxon>PACMAD clade</taxon>
        <taxon>Panicoideae</taxon>
        <taxon>Panicodae</taxon>
        <taxon>Paniceae</taxon>
        <taxon>Cenchrinae</taxon>
        <taxon>Setaria</taxon>
    </lineage>
</organism>
<sequence length="75" mass="8690">MYMNTHVLYWIRPYSGGFFQINHRMPAFFASIRVSNECSKGTFRALYSSSDVKNADYSWKMSSDCLVLLNHLVAD</sequence>
<reference evidence="2" key="1">
    <citation type="journal article" date="2012" name="Nat. Biotechnol.">
        <title>Reference genome sequence of the model plant Setaria.</title>
        <authorList>
            <person name="Bennetzen J.L."/>
            <person name="Schmutz J."/>
            <person name="Wang H."/>
            <person name="Percifield R."/>
            <person name="Hawkins J."/>
            <person name="Pontaroli A.C."/>
            <person name="Estep M."/>
            <person name="Feng L."/>
            <person name="Vaughn J.N."/>
            <person name="Grimwood J."/>
            <person name="Jenkins J."/>
            <person name="Barry K."/>
            <person name="Lindquist E."/>
            <person name="Hellsten U."/>
            <person name="Deshpande S."/>
            <person name="Wang X."/>
            <person name="Wu X."/>
            <person name="Mitros T."/>
            <person name="Triplett J."/>
            <person name="Yang X."/>
            <person name="Ye C.Y."/>
            <person name="Mauro-Herrera M."/>
            <person name="Wang L."/>
            <person name="Li P."/>
            <person name="Sharma M."/>
            <person name="Sharma R."/>
            <person name="Ronald P.C."/>
            <person name="Panaud O."/>
            <person name="Kellogg E.A."/>
            <person name="Brutnell T.P."/>
            <person name="Doust A.N."/>
            <person name="Tuskan G.A."/>
            <person name="Rokhsar D."/>
            <person name="Devos K.M."/>
        </authorList>
    </citation>
    <scope>NUCLEOTIDE SEQUENCE [LARGE SCALE GENOMIC DNA]</scope>
    <source>
        <strain evidence="2">cv. Yugu1</strain>
    </source>
</reference>
<dbReference type="AlphaFoldDB" id="K3ZFZ2"/>
<name>K3ZFZ2_SETIT</name>
<proteinExistence type="predicted"/>
<evidence type="ECO:0000313" key="2">
    <source>
        <dbReference type="Proteomes" id="UP000004995"/>
    </source>
</evidence>
<evidence type="ECO:0000313" key="1">
    <source>
        <dbReference type="EnsemblPlants" id="KQL16806"/>
    </source>
</evidence>
<reference evidence="1" key="2">
    <citation type="submission" date="2018-08" db="UniProtKB">
        <authorList>
            <consortium name="EnsemblPlants"/>
        </authorList>
    </citation>
    <scope>IDENTIFICATION</scope>
    <source>
        <strain evidence="1">Yugu1</strain>
    </source>
</reference>
<dbReference type="Gramene" id="KQL16806">
    <property type="protein sequence ID" value="KQL16806"/>
    <property type="gene ID" value="SETIT_025494mg"/>
</dbReference>
<keyword evidence="2" id="KW-1185">Reference proteome</keyword>
<dbReference type="InParanoid" id="K3ZFZ2"/>
<dbReference type="HOGENOM" id="CLU_2675747_0_0_1"/>
<dbReference type="Proteomes" id="UP000004995">
    <property type="component" value="Unassembled WGS sequence"/>
</dbReference>